<evidence type="ECO:0000259" key="1">
    <source>
        <dbReference type="Pfam" id="PF18658"/>
    </source>
</evidence>
<dbReference type="Pfam" id="PF18658">
    <property type="entry name" value="zf-C2H2_12"/>
    <property type="match status" value="1"/>
</dbReference>
<feature type="domain" description="SPIN-DOC-like zinc-finger" evidence="1">
    <location>
        <begin position="10"/>
        <end position="53"/>
    </location>
</feature>
<reference evidence="2" key="1">
    <citation type="submission" date="2023-08" db="EMBL/GenBank/DDBJ databases">
        <authorList>
            <person name="Alioto T."/>
            <person name="Alioto T."/>
            <person name="Gomez Garrido J."/>
        </authorList>
    </citation>
    <scope>NUCLEOTIDE SEQUENCE</scope>
</reference>
<keyword evidence="3" id="KW-1185">Reference proteome</keyword>
<dbReference type="Proteomes" id="UP001162480">
    <property type="component" value="Chromosome 5"/>
</dbReference>
<dbReference type="PANTHER" id="PTHR45913:SF5">
    <property type="entry name" value="GENERAL TRANSCRIPTION FACTOR II-I REPEAT DOMAIN-CONTAINING PROTEIN 2A-LIKE PROTEIN"/>
    <property type="match status" value="1"/>
</dbReference>
<evidence type="ECO:0000313" key="2">
    <source>
        <dbReference type="EMBL" id="CAI9722391.1"/>
    </source>
</evidence>
<protein>
    <recommendedName>
        <fullName evidence="1">SPIN-DOC-like zinc-finger domain-containing protein</fullName>
    </recommendedName>
</protein>
<dbReference type="PANTHER" id="PTHR45913">
    <property type="entry name" value="EPM2A-INTERACTING PROTEIN 1"/>
    <property type="match status" value="1"/>
</dbReference>
<dbReference type="InterPro" id="IPR040647">
    <property type="entry name" value="SPIN-DOC_Znf-C2H2"/>
</dbReference>
<organism evidence="2 3">
    <name type="scientific">Octopus vulgaris</name>
    <name type="common">Common octopus</name>
    <dbReference type="NCBI Taxonomy" id="6645"/>
    <lineage>
        <taxon>Eukaryota</taxon>
        <taxon>Metazoa</taxon>
        <taxon>Spiralia</taxon>
        <taxon>Lophotrochozoa</taxon>
        <taxon>Mollusca</taxon>
        <taxon>Cephalopoda</taxon>
        <taxon>Coleoidea</taxon>
        <taxon>Octopodiformes</taxon>
        <taxon>Octopoda</taxon>
        <taxon>Incirrata</taxon>
        <taxon>Octopodidae</taxon>
        <taxon>Octopus</taxon>
    </lineage>
</organism>
<accession>A0AA36F1Q4</accession>
<gene>
    <name evidence="2" type="ORF">OCTVUL_1B002801</name>
</gene>
<proteinExistence type="predicted"/>
<sequence length="98" mass="11538">MGRKALFVETNDRNASCLICNESVAVMKECNIRRHYEAQHLSTHSKYSGKLRSEKFESRKRSLESQRNFFTKKFVENESITRSVDDSYPSLDLTDYDY</sequence>
<dbReference type="EMBL" id="OX597818">
    <property type="protein sequence ID" value="CAI9722391.1"/>
    <property type="molecule type" value="Genomic_DNA"/>
</dbReference>
<dbReference type="AlphaFoldDB" id="A0AA36F1Q4"/>
<evidence type="ECO:0000313" key="3">
    <source>
        <dbReference type="Proteomes" id="UP001162480"/>
    </source>
</evidence>
<name>A0AA36F1Q4_OCTVU</name>